<proteinExistence type="predicted"/>
<keyword evidence="3" id="KW-1185">Reference proteome</keyword>
<dbReference type="GeneTree" id="ENSGT00390000004674"/>
<protein>
    <recommendedName>
        <fullName evidence="1">Fibronectin type-III domain-containing protein</fullName>
    </recommendedName>
</protein>
<accession>A0A8C4IPM8</accession>
<organism evidence="2 3">
    <name type="scientific">Dicentrarchus labrax</name>
    <name type="common">European seabass</name>
    <name type="synonym">Morone labrax</name>
    <dbReference type="NCBI Taxonomy" id="13489"/>
    <lineage>
        <taxon>Eukaryota</taxon>
        <taxon>Metazoa</taxon>
        <taxon>Chordata</taxon>
        <taxon>Craniata</taxon>
        <taxon>Vertebrata</taxon>
        <taxon>Euteleostomi</taxon>
        <taxon>Actinopterygii</taxon>
        <taxon>Neopterygii</taxon>
        <taxon>Teleostei</taxon>
        <taxon>Neoteleostei</taxon>
        <taxon>Acanthomorphata</taxon>
        <taxon>Eupercaria</taxon>
        <taxon>Moronidae</taxon>
        <taxon>Dicentrarchus</taxon>
    </lineage>
</organism>
<evidence type="ECO:0000313" key="2">
    <source>
        <dbReference type="Ensembl" id="ENSDLAP00005059994.2"/>
    </source>
</evidence>
<evidence type="ECO:0000259" key="1">
    <source>
        <dbReference type="PROSITE" id="PS50853"/>
    </source>
</evidence>
<dbReference type="InterPro" id="IPR003961">
    <property type="entry name" value="FN3_dom"/>
</dbReference>
<sequence>LKGLKWKCYIEASLKHWLMFCLFPSPEPCSPTNVSSQLVCSAGIAHVSWAPSANAVKYAMKATSNEQILSCTSSTPNCTLTDLVCGQLYDIVVTSTDGTCVSGYSAAFRQDEGTEREVVPHLITHLLTMTMAKKTNVTTNLLCGTSDMTVSWIPNALPFNYSVIAVPLAGNISSVTCKTSHANCSLSGLQCGQTYNVSVKASSGSCSGPYSHPQIVQTGCVYIFLYERDVFSLPLPTGPCDPVNVTSIYQCGSDKATVSWEAAAGAVAYTVHAQEGSSQHYSSCRSNTTSCQLNQLQCGKVYNLTVMAEDATCNSTGDISTTLMTAPCSPSVQNSTLICGTNSSSLSWMAMADATGYIVNATATNGHTVSCSSAAATCILTDLLCSETYMTTVTAQGSQCDSAPSSSTNITTSPCAPANISKQYVCGTSTAVFSWTDPLGRLSFLAQVAGEGYQDSCQTTNTSCAFQSLPCGLGLNVTVEAQGAQCNSIPSVSESLETGNTSTSVLAILVCLNHSALVSWVGSPSAIGFNVTLTGQDGHTHHCQTNTTSCQLPDIHCGETYDIVVTPYSETCAGHPSALYVFRAGTCSTCGIKYTYISPQRDNYKPFFSLLLSRSLCSQ</sequence>
<feature type="domain" description="Fibronectin type-III" evidence="1">
    <location>
        <begin position="241"/>
        <end position="325"/>
    </location>
</feature>
<dbReference type="InterPro" id="IPR013783">
    <property type="entry name" value="Ig-like_fold"/>
</dbReference>
<reference evidence="2" key="1">
    <citation type="submission" date="2025-08" db="UniProtKB">
        <authorList>
            <consortium name="Ensembl"/>
        </authorList>
    </citation>
    <scope>IDENTIFICATION</scope>
</reference>
<dbReference type="SMART" id="SM00060">
    <property type="entry name" value="FN3"/>
    <property type="match status" value="4"/>
</dbReference>
<feature type="domain" description="Fibronectin type-III" evidence="1">
    <location>
        <begin position="133"/>
        <end position="221"/>
    </location>
</feature>
<dbReference type="Proteomes" id="UP000694389">
    <property type="component" value="Unassembled WGS sequence"/>
</dbReference>
<dbReference type="Ensembl" id="ENSDLAT00005063553.2">
    <property type="protein sequence ID" value="ENSDLAP00005059994.2"/>
    <property type="gene ID" value="ENSDLAG00005025227.2"/>
</dbReference>
<name>A0A8C4IPM8_DICLA</name>
<dbReference type="PANTHER" id="PTHR47135">
    <property type="entry name" value="FIBRONECTIN TYPE III DOMAIN-CONTAINING PROTEIN 7"/>
    <property type="match status" value="1"/>
</dbReference>
<dbReference type="InterPro" id="IPR036116">
    <property type="entry name" value="FN3_sf"/>
</dbReference>
<dbReference type="SUPFAM" id="SSF49265">
    <property type="entry name" value="Fibronectin type III"/>
    <property type="match status" value="4"/>
</dbReference>
<feature type="domain" description="Fibronectin type-III" evidence="1">
    <location>
        <begin position="326"/>
        <end position="415"/>
    </location>
</feature>
<dbReference type="CDD" id="cd00063">
    <property type="entry name" value="FN3"/>
    <property type="match status" value="1"/>
</dbReference>
<dbReference type="PROSITE" id="PS50853">
    <property type="entry name" value="FN3"/>
    <property type="match status" value="3"/>
</dbReference>
<dbReference type="AlphaFoldDB" id="A0A8C4IPM8"/>
<dbReference type="Gene3D" id="2.60.40.10">
    <property type="entry name" value="Immunoglobulins"/>
    <property type="match status" value="3"/>
</dbReference>
<evidence type="ECO:0000313" key="3">
    <source>
        <dbReference type="Proteomes" id="UP000694389"/>
    </source>
</evidence>
<dbReference type="PANTHER" id="PTHR47135:SF3">
    <property type="entry name" value="FIBRONECTIN TYPE-III DOMAIN-CONTAINING PROTEIN"/>
    <property type="match status" value="1"/>
</dbReference>
<dbReference type="Pfam" id="PF00041">
    <property type="entry name" value="fn3"/>
    <property type="match status" value="1"/>
</dbReference>
<reference evidence="2" key="2">
    <citation type="submission" date="2025-09" db="UniProtKB">
        <authorList>
            <consortium name="Ensembl"/>
        </authorList>
    </citation>
    <scope>IDENTIFICATION</scope>
</reference>